<evidence type="ECO:0000313" key="3">
    <source>
        <dbReference type="Proteomes" id="UP001174694"/>
    </source>
</evidence>
<evidence type="ECO:0008006" key="4">
    <source>
        <dbReference type="Google" id="ProtNLM"/>
    </source>
</evidence>
<dbReference type="Proteomes" id="UP001174694">
    <property type="component" value="Unassembled WGS sequence"/>
</dbReference>
<proteinExistence type="predicted"/>
<feature type="region of interest" description="Disordered" evidence="1">
    <location>
        <begin position="277"/>
        <end position="408"/>
    </location>
</feature>
<sequence length="408" mass="44129">MPTYLCHGFRWHRQSIRVYVVVQNLDDAAPEWVVRPASANALLGSFYDLFDFLPYCAPPGSLDPDDPDRDPSSRSRSRSHGASSSAAAQQQHHKDRRASSSKRGRSESRRKAPPPSLPLAPPPPPPLQPGAASAGGQLDRPGDELLAQSWSAVKLLEEYDPLDLAEASRPHAFVADYVVRIDLSCGVADEIARYEELVRGAAYPPVAAAAGQQWSSEEGSLRGGGGGSGSSSRRDGGKGKKGGAPAGSGWLEKLRDQLQMGEDIRWYVIVNGDEERAWPGEEDAGRGRGGSQAAAAQQQVLGDTDSGVQDRDKEAERERQRETLRREMGLFNEGPAPPPQPPNRRIRGEKERERRPPVPDKLPVPDQLPTPIAKVPTNQAGGARPKTPKGGGFRRLFGRSKSGNQSTT</sequence>
<feature type="compositionally biased region" description="Basic and acidic residues" evidence="1">
    <location>
        <begin position="308"/>
        <end position="328"/>
    </location>
</feature>
<accession>A0AA38VDP8</accession>
<evidence type="ECO:0000313" key="2">
    <source>
        <dbReference type="EMBL" id="KAJ9132518.1"/>
    </source>
</evidence>
<gene>
    <name evidence="2" type="ORF">NKR23_g11185</name>
</gene>
<feature type="compositionally biased region" description="Pro residues" evidence="1">
    <location>
        <begin position="113"/>
        <end position="128"/>
    </location>
</feature>
<feature type="compositionally biased region" description="Low complexity" evidence="1">
    <location>
        <begin position="129"/>
        <end position="138"/>
    </location>
</feature>
<feature type="compositionally biased region" description="Basic and acidic residues" evidence="1">
    <location>
        <begin position="277"/>
        <end position="286"/>
    </location>
</feature>
<feature type="region of interest" description="Disordered" evidence="1">
    <location>
        <begin position="60"/>
        <end position="142"/>
    </location>
</feature>
<dbReference type="EMBL" id="JANBVO010000056">
    <property type="protein sequence ID" value="KAJ9132518.1"/>
    <property type="molecule type" value="Genomic_DNA"/>
</dbReference>
<dbReference type="AlphaFoldDB" id="A0AA38VDP8"/>
<feature type="compositionally biased region" description="Pro residues" evidence="1">
    <location>
        <begin position="359"/>
        <end position="368"/>
    </location>
</feature>
<keyword evidence="3" id="KW-1185">Reference proteome</keyword>
<feature type="region of interest" description="Disordered" evidence="1">
    <location>
        <begin position="207"/>
        <end position="251"/>
    </location>
</feature>
<evidence type="ECO:0000256" key="1">
    <source>
        <dbReference type="SAM" id="MobiDB-lite"/>
    </source>
</evidence>
<feature type="compositionally biased region" description="Low complexity" evidence="1">
    <location>
        <begin position="207"/>
        <end position="218"/>
    </location>
</feature>
<feature type="compositionally biased region" description="Basic residues" evidence="1">
    <location>
        <begin position="91"/>
        <end position="103"/>
    </location>
</feature>
<organism evidence="2 3">
    <name type="scientific">Pleurostoma richardsiae</name>
    <dbReference type="NCBI Taxonomy" id="41990"/>
    <lineage>
        <taxon>Eukaryota</taxon>
        <taxon>Fungi</taxon>
        <taxon>Dikarya</taxon>
        <taxon>Ascomycota</taxon>
        <taxon>Pezizomycotina</taxon>
        <taxon>Sordariomycetes</taxon>
        <taxon>Sordariomycetidae</taxon>
        <taxon>Calosphaeriales</taxon>
        <taxon>Pleurostomataceae</taxon>
        <taxon>Pleurostoma</taxon>
    </lineage>
</organism>
<comment type="caution">
    <text evidence="2">The sequence shown here is derived from an EMBL/GenBank/DDBJ whole genome shotgun (WGS) entry which is preliminary data.</text>
</comment>
<name>A0AA38VDP8_9PEZI</name>
<reference evidence="2" key="1">
    <citation type="submission" date="2022-07" db="EMBL/GenBank/DDBJ databases">
        <title>Fungi with potential for degradation of polypropylene.</title>
        <authorList>
            <person name="Gostincar C."/>
        </authorList>
    </citation>
    <scope>NUCLEOTIDE SEQUENCE</scope>
    <source>
        <strain evidence="2">EXF-13308</strain>
    </source>
</reference>
<protein>
    <recommendedName>
        <fullName evidence="4">Developmental regulator protein</fullName>
    </recommendedName>
</protein>
<feature type="compositionally biased region" description="Basic and acidic residues" evidence="1">
    <location>
        <begin position="346"/>
        <end position="358"/>
    </location>
</feature>